<name>A0A2A9P9L0_OPHUN</name>
<feature type="region of interest" description="Disordered" evidence="1">
    <location>
        <begin position="168"/>
        <end position="187"/>
    </location>
</feature>
<protein>
    <submittedName>
        <fullName evidence="2">Uncharacterized protein</fullName>
    </submittedName>
</protein>
<organism evidence="2 3">
    <name type="scientific">Ophiocordyceps unilateralis</name>
    <name type="common">Zombie-ant fungus</name>
    <name type="synonym">Torrubia unilateralis</name>
    <dbReference type="NCBI Taxonomy" id="268505"/>
    <lineage>
        <taxon>Eukaryota</taxon>
        <taxon>Fungi</taxon>
        <taxon>Dikarya</taxon>
        <taxon>Ascomycota</taxon>
        <taxon>Pezizomycotina</taxon>
        <taxon>Sordariomycetes</taxon>
        <taxon>Hypocreomycetidae</taxon>
        <taxon>Hypocreales</taxon>
        <taxon>Ophiocordycipitaceae</taxon>
        <taxon>Ophiocordyceps</taxon>
    </lineage>
</organism>
<accession>A0A2A9P9L0</accession>
<dbReference type="STRING" id="268505.A0A2A9P9L0"/>
<evidence type="ECO:0000313" key="2">
    <source>
        <dbReference type="EMBL" id="PFH57516.1"/>
    </source>
</evidence>
<reference evidence="2 3" key="1">
    <citation type="journal article" date="2015" name="BMC Genomics">
        <title>Gene expression during zombie ant biting behavior reflects the complexity underlying fungal parasitic behavioral manipulation.</title>
        <authorList>
            <person name="de Bekker C."/>
            <person name="Ohm R.A."/>
            <person name="Loreto R.G."/>
            <person name="Sebastian A."/>
            <person name="Albert I."/>
            <person name="Merrow M."/>
            <person name="Brachmann A."/>
            <person name="Hughes D.P."/>
        </authorList>
    </citation>
    <scope>NUCLEOTIDE SEQUENCE [LARGE SCALE GENOMIC DNA]</scope>
    <source>
        <strain evidence="2 3">SC16a</strain>
    </source>
</reference>
<comment type="caution">
    <text evidence="2">The sequence shown here is derived from an EMBL/GenBank/DDBJ whole genome shotgun (WGS) entry which is preliminary data.</text>
</comment>
<keyword evidence="3" id="KW-1185">Reference proteome</keyword>
<proteinExistence type="predicted"/>
<reference evidence="2 3" key="2">
    <citation type="journal article" date="2017" name="Sci. Rep.">
        <title>Ant-infecting Ophiocordyceps genomes reveal a high diversity of potential behavioral manipulation genes and a possible major role for enterotoxins.</title>
        <authorList>
            <person name="de Bekker C."/>
            <person name="Ohm R.A."/>
            <person name="Evans H.C."/>
            <person name="Brachmann A."/>
            <person name="Hughes D.P."/>
        </authorList>
    </citation>
    <scope>NUCLEOTIDE SEQUENCE [LARGE SCALE GENOMIC DNA]</scope>
    <source>
        <strain evidence="2 3">SC16a</strain>
    </source>
</reference>
<dbReference type="EMBL" id="LAZP02000399">
    <property type="protein sequence ID" value="PFH57516.1"/>
    <property type="molecule type" value="Genomic_DNA"/>
</dbReference>
<evidence type="ECO:0000256" key="1">
    <source>
        <dbReference type="SAM" id="MobiDB-lite"/>
    </source>
</evidence>
<dbReference type="Proteomes" id="UP000037136">
    <property type="component" value="Unassembled WGS sequence"/>
</dbReference>
<sequence length="187" mass="22100">MSQSTASPWRANPMTNLRRPEERGPATEATQPARRERRSYSIRQKEEVMAFFAHHRIYDPKSVRSDEHGWREPTMREMTAHFHIPGTTMNNWIRNKNVLPLGRQKQWRPRWPELERELVRRWEVAQRHCIRTPRRPLSFPLDGGGTFAVVMRSRRLVEASGGPTPVIHFHSRDDDDEFDDEEDACPH</sequence>
<evidence type="ECO:0000313" key="3">
    <source>
        <dbReference type="Proteomes" id="UP000037136"/>
    </source>
</evidence>
<gene>
    <name evidence="2" type="ORF">XA68_14919</name>
</gene>
<feature type="region of interest" description="Disordered" evidence="1">
    <location>
        <begin position="1"/>
        <end position="40"/>
    </location>
</feature>
<feature type="compositionally biased region" description="Acidic residues" evidence="1">
    <location>
        <begin position="174"/>
        <end position="187"/>
    </location>
</feature>
<dbReference type="AlphaFoldDB" id="A0A2A9P9L0"/>